<dbReference type="RefSeq" id="WP_106537144.1">
    <property type="nucleotide sequence ID" value="NZ_ML142900.1"/>
</dbReference>
<gene>
    <name evidence="1" type="ORF">CLV30_106133</name>
</gene>
<keyword evidence="2" id="KW-1185">Reference proteome</keyword>
<evidence type="ECO:0000313" key="2">
    <source>
        <dbReference type="Proteomes" id="UP000243528"/>
    </source>
</evidence>
<evidence type="ECO:0000313" key="1">
    <source>
        <dbReference type="EMBL" id="PSL04128.1"/>
    </source>
</evidence>
<dbReference type="Proteomes" id="UP000243528">
    <property type="component" value="Unassembled WGS sequence"/>
</dbReference>
<proteinExistence type="predicted"/>
<dbReference type="OrthoDB" id="3987726at2"/>
<name>A0A2P8E3S3_9ACTN</name>
<organism evidence="1 2">
    <name type="scientific">Haloactinopolyspora alba</name>
    <dbReference type="NCBI Taxonomy" id="648780"/>
    <lineage>
        <taxon>Bacteria</taxon>
        <taxon>Bacillati</taxon>
        <taxon>Actinomycetota</taxon>
        <taxon>Actinomycetes</taxon>
        <taxon>Jiangellales</taxon>
        <taxon>Jiangellaceae</taxon>
        <taxon>Haloactinopolyspora</taxon>
    </lineage>
</organism>
<evidence type="ECO:0008006" key="3">
    <source>
        <dbReference type="Google" id="ProtNLM"/>
    </source>
</evidence>
<dbReference type="AlphaFoldDB" id="A0A2P8E3S3"/>
<comment type="caution">
    <text evidence="1">The sequence shown here is derived from an EMBL/GenBank/DDBJ whole genome shotgun (WGS) entry which is preliminary data.</text>
</comment>
<sequence>MAHTVVKPEKLADHAVGVLAGEVVVPNLMVKKGIEDYKGAKDDTLNFKVKGTLPFREYGWRNDRSTAIQFDEYAETKVSVTFGGNIYQGVAVTDEQAEMDFQSYTGLINPQAEAVGRGLESKAVSHLEAAPYEVVIPVTVGSEHGAFVEARRALNLLRAPAEQRIMLVGSSFEANLLNNDKFNRADSVGESAANTALRSATIRNWMGFTVITSQEIDPDSAYAFVQSANVCLTAAPSVPSSVPFGASASYGGFAMRWLRDYDTVHQQDRSVVNTWYGFQYTKDILVGPHATAGQKPLQTGEHFLRGVKLGVGATAKYPDPTVGSPTEVLAQITGLTDPSAA</sequence>
<reference evidence="1 2" key="1">
    <citation type="submission" date="2018-03" db="EMBL/GenBank/DDBJ databases">
        <title>Genomic Encyclopedia of Archaeal and Bacterial Type Strains, Phase II (KMG-II): from individual species to whole genera.</title>
        <authorList>
            <person name="Goeker M."/>
        </authorList>
    </citation>
    <scope>NUCLEOTIDE SEQUENCE [LARGE SCALE GENOMIC DNA]</scope>
    <source>
        <strain evidence="1 2">DSM 45211</strain>
    </source>
</reference>
<protein>
    <recommendedName>
        <fullName evidence="3">Major capsid protein</fullName>
    </recommendedName>
</protein>
<dbReference type="EMBL" id="PYGE01000006">
    <property type="protein sequence ID" value="PSL04128.1"/>
    <property type="molecule type" value="Genomic_DNA"/>
</dbReference>
<accession>A0A2P8E3S3</accession>